<keyword evidence="5 8" id="KW-0812">Transmembrane</keyword>
<protein>
    <recommendedName>
        <fullName evidence="8">Probable membrane transporter protein</fullName>
    </recommendedName>
</protein>
<comment type="similarity">
    <text evidence="2 8">Belongs to the 4-toluene sulfonate uptake permease (TSUP) (TC 2.A.102) family.</text>
</comment>
<evidence type="ECO:0000256" key="6">
    <source>
        <dbReference type="ARBA" id="ARBA00022989"/>
    </source>
</evidence>
<dbReference type="PANTHER" id="PTHR30269">
    <property type="entry name" value="TRANSMEMBRANE PROTEIN YFCA"/>
    <property type="match status" value="1"/>
</dbReference>
<evidence type="ECO:0000256" key="2">
    <source>
        <dbReference type="ARBA" id="ARBA00009142"/>
    </source>
</evidence>
<proteinExistence type="inferred from homology"/>
<dbReference type="InterPro" id="IPR052017">
    <property type="entry name" value="TSUP"/>
</dbReference>
<dbReference type="EMBL" id="BMXG01000001">
    <property type="protein sequence ID" value="GHB90100.1"/>
    <property type="molecule type" value="Genomic_DNA"/>
</dbReference>
<evidence type="ECO:0000256" key="8">
    <source>
        <dbReference type="RuleBase" id="RU363041"/>
    </source>
</evidence>
<gene>
    <name evidence="9" type="ORF">GCM10007047_00890</name>
</gene>
<comment type="caution">
    <text evidence="9">The sequence shown here is derived from an EMBL/GenBank/DDBJ whole genome shotgun (WGS) entry which is preliminary data.</text>
</comment>
<feature type="transmembrane region" description="Helical" evidence="8">
    <location>
        <begin position="205"/>
        <end position="222"/>
    </location>
</feature>
<keyword evidence="6 8" id="KW-1133">Transmembrane helix</keyword>
<keyword evidence="10" id="KW-1185">Reference proteome</keyword>
<evidence type="ECO:0000313" key="9">
    <source>
        <dbReference type="EMBL" id="GHB90100.1"/>
    </source>
</evidence>
<feature type="transmembrane region" description="Helical" evidence="8">
    <location>
        <begin position="12"/>
        <end position="39"/>
    </location>
</feature>
<name>A0A8J3GBD6_9BACT</name>
<evidence type="ECO:0000256" key="5">
    <source>
        <dbReference type="ARBA" id="ARBA00022692"/>
    </source>
</evidence>
<dbReference type="PANTHER" id="PTHR30269:SF23">
    <property type="entry name" value="MEMBRANE TRANSPORTER PROTEIN YDHB-RELATED"/>
    <property type="match status" value="1"/>
</dbReference>
<evidence type="ECO:0000256" key="4">
    <source>
        <dbReference type="ARBA" id="ARBA00022475"/>
    </source>
</evidence>
<organism evidence="9 10">
    <name type="scientific">Cerasicoccus arenae</name>
    <dbReference type="NCBI Taxonomy" id="424488"/>
    <lineage>
        <taxon>Bacteria</taxon>
        <taxon>Pseudomonadati</taxon>
        <taxon>Verrucomicrobiota</taxon>
        <taxon>Opitutia</taxon>
        <taxon>Puniceicoccales</taxon>
        <taxon>Cerasicoccaceae</taxon>
        <taxon>Cerasicoccus</taxon>
    </lineage>
</organism>
<keyword evidence="3" id="KW-0813">Transport</keyword>
<dbReference type="GO" id="GO:0005886">
    <property type="term" value="C:plasma membrane"/>
    <property type="evidence" value="ECO:0007669"/>
    <property type="project" value="UniProtKB-SubCell"/>
</dbReference>
<reference evidence="9" key="2">
    <citation type="submission" date="2020-09" db="EMBL/GenBank/DDBJ databases">
        <authorList>
            <person name="Sun Q."/>
            <person name="Kim S."/>
        </authorList>
    </citation>
    <scope>NUCLEOTIDE SEQUENCE</scope>
    <source>
        <strain evidence="9">KCTC 12870</strain>
    </source>
</reference>
<feature type="transmembrane region" description="Helical" evidence="8">
    <location>
        <begin position="138"/>
        <end position="166"/>
    </location>
</feature>
<dbReference type="RefSeq" id="WP_189510665.1">
    <property type="nucleotide sequence ID" value="NZ_BMXG01000001.1"/>
</dbReference>
<dbReference type="Proteomes" id="UP000642829">
    <property type="component" value="Unassembled WGS sequence"/>
</dbReference>
<feature type="transmembrane region" description="Helical" evidence="8">
    <location>
        <begin position="173"/>
        <end position="193"/>
    </location>
</feature>
<feature type="transmembrane region" description="Helical" evidence="8">
    <location>
        <begin position="101"/>
        <end position="118"/>
    </location>
</feature>
<evidence type="ECO:0000256" key="7">
    <source>
        <dbReference type="ARBA" id="ARBA00023136"/>
    </source>
</evidence>
<accession>A0A8J3GBD6</accession>
<reference evidence="9" key="1">
    <citation type="journal article" date="2014" name="Int. J. Syst. Evol. Microbiol.">
        <title>Complete genome sequence of Corynebacterium casei LMG S-19264T (=DSM 44701T), isolated from a smear-ripened cheese.</title>
        <authorList>
            <consortium name="US DOE Joint Genome Institute (JGI-PGF)"/>
            <person name="Walter F."/>
            <person name="Albersmeier A."/>
            <person name="Kalinowski J."/>
            <person name="Ruckert C."/>
        </authorList>
    </citation>
    <scope>NUCLEOTIDE SEQUENCE</scope>
    <source>
        <strain evidence="9">KCTC 12870</strain>
    </source>
</reference>
<dbReference type="InterPro" id="IPR002781">
    <property type="entry name" value="TM_pro_TauE-like"/>
</dbReference>
<dbReference type="AlphaFoldDB" id="A0A8J3GBD6"/>
<sequence>MEFLGISMGDWLFAALGAAMIGLAKGGLPGAGNVSIWIFAEVFGAKESVGYLLPVLLCGDTVAIIIYRRNADWGHVWRLFPPMAVGVLLGWQLFHIIPANEFRIVMGFLLLLMTGLHFGRKWMMRNHEGEDSVPHTKWFIWTTGVGGGLATMLANAAGPVAAFYLMAVRLPKFAFIGTSAWLFFLINFFKIPLQAQLGNVNVTSIRVSLLLGAVAAVACLIAPRIVKYIPQRQFEWLVWAVIVFAGIRLIF</sequence>
<comment type="subcellular location">
    <subcellularLocation>
        <location evidence="1 8">Cell membrane</location>
        <topology evidence="1 8">Multi-pass membrane protein</topology>
    </subcellularLocation>
</comment>
<evidence type="ECO:0000256" key="1">
    <source>
        <dbReference type="ARBA" id="ARBA00004651"/>
    </source>
</evidence>
<dbReference type="Pfam" id="PF01925">
    <property type="entry name" value="TauE"/>
    <property type="match status" value="1"/>
</dbReference>
<keyword evidence="7 8" id="KW-0472">Membrane</keyword>
<feature type="transmembrane region" description="Helical" evidence="8">
    <location>
        <begin position="234"/>
        <end position="250"/>
    </location>
</feature>
<feature type="transmembrane region" description="Helical" evidence="8">
    <location>
        <begin position="51"/>
        <end position="69"/>
    </location>
</feature>
<feature type="transmembrane region" description="Helical" evidence="8">
    <location>
        <begin position="75"/>
        <end position="94"/>
    </location>
</feature>
<keyword evidence="4 8" id="KW-1003">Cell membrane</keyword>
<evidence type="ECO:0000256" key="3">
    <source>
        <dbReference type="ARBA" id="ARBA00022448"/>
    </source>
</evidence>
<evidence type="ECO:0000313" key="10">
    <source>
        <dbReference type="Proteomes" id="UP000642829"/>
    </source>
</evidence>